<dbReference type="Proteomes" id="UP000276776">
    <property type="component" value="Unassembled WGS sequence"/>
</dbReference>
<dbReference type="WBParaSite" id="TCLT_0000251401-mRNA-1">
    <property type="protein sequence ID" value="TCLT_0000251401-mRNA-1"/>
    <property type="gene ID" value="TCLT_0000251401"/>
</dbReference>
<accession>A0A0N5CQL4</accession>
<gene>
    <name evidence="1" type="ORF">TCLT_LOCUS2515</name>
</gene>
<keyword evidence="2" id="KW-1185">Reference proteome</keyword>
<name>A0A0N5CQL4_THECL</name>
<reference evidence="3" key="1">
    <citation type="submission" date="2017-02" db="UniProtKB">
        <authorList>
            <consortium name="WormBaseParasite"/>
        </authorList>
    </citation>
    <scope>IDENTIFICATION</scope>
</reference>
<dbReference type="EMBL" id="UYYF01000537">
    <property type="protein sequence ID" value="VDM98513.1"/>
    <property type="molecule type" value="Genomic_DNA"/>
</dbReference>
<evidence type="ECO:0000313" key="3">
    <source>
        <dbReference type="WBParaSite" id="TCLT_0000251401-mRNA-1"/>
    </source>
</evidence>
<sequence length="108" mass="12386">MPNTGRARRVSYCIERRIHLKQWNEETEEKMPDHFFDAKIYEQSLVTLLEEAKNNSLLPFCSVRNCVCQQQQASKAAMDRTTTAIAVPMIMAMTLAKAVAPFTLRTFC</sequence>
<evidence type="ECO:0000313" key="2">
    <source>
        <dbReference type="Proteomes" id="UP000276776"/>
    </source>
</evidence>
<dbReference type="AlphaFoldDB" id="A0A0N5CQL4"/>
<organism evidence="3">
    <name type="scientific">Thelazia callipaeda</name>
    <name type="common">Oriental eyeworm</name>
    <name type="synonym">Parasitic nematode</name>
    <dbReference type="NCBI Taxonomy" id="103827"/>
    <lineage>
        <taxon>Eukaryota</taxon>
        <taxon>Metazoa</taxon>
        <taxon>Ecdysozoa</taxon>
        <taxon>Nematoda</taxon>
        <taxon>Chromadorea</taxon>
        <taxon>Rhabditida</taxon>
        <taxon>Spirurina</taxon>
        <taxon>Spiruromorpha</taxon>
        <taxon>Thelazioidea</taxon>
        <taxon>Thelaziidae</taxon>
        <taxon>Thelazia</taxon>
    </lineage>
</organism>
<reference evidence="1 2" key="2">
    <citation type="submission" date="2018-11" db="EMBL/GenBank/DDBJ databases">
        <authorList>
            <consortium name="Pathogen Informatics"/>
        </authorList>
    </citation>
    <scope>NUCLEOTIDE SEQUENCE [LARGE SCALE GENOMIC DNA]</scope>
</reference>
<evidence type="ECO:0000313" key="1">
    <source>
        <dbReference type="EMBL" id="VDM98513.1"/>
    </source>
</evidence>
<proteinExistence type="predicted"/>
<protein>
    <submittedName>
        <fullName evidence="1 3">Uncharacterized protein</fullName>
    </submittedName>
</protein>